<name>A0A165V994_9AGAM</name>
<proteinExistence type="predicted"/>
<accession>A0A165V994</accession>
<dbReference type="AlphaFoldDB" id="A0A165V994"/>
<evidence type="ECO:0000313" key="3">
    <source>
        <dbReference type="Proteomes" id="UP000076761"/>
    </source>
</evidence>
<dbReference type="OrthoDB" id="3173670at2759"/>
<reference evidence="2 3" key="1">
    <citation type="journal article" date="2016" name="Mol. Biol. Evol.">
        <title>Comparative Genomics of Early-Diverging Mushroom-Forming Fungi Provides Insights into the Origins of Lignocellulose Decay Capabilities.</title>
        <authorList>
            <person name="Nagy L.G."/>
            <person name="Riley R."/>
            <person name="Tritt A."/>
            <person name="Adam C."/>
            <person name="Daum C."/>
            <person name="Floudas D."/>
            <person name="Sun H."/>
            <person name="Yadav J.S."/>
            <person name="Pangilinan J."/>
            <person name="Larsson K.H."/>
            <person name="Matsuura K."/>
            <person name="Barry K."/>
            <person name="Labutti K."/>
            <person name="Kuo R."/>
            <person name="Ohm R.A."/>
            <person name="Bhattacharya S.S."/>
            <person name="Shirouzu T."/>
            <person name="Yoshinaga Y."/>
            <person name="Martin F.M."/>
            <person name="Grigoriev I.V."/>
            <person name="Hibbett D.S."/>
        </authorList>
    </citation>
    <scope>NUCLEOTIDE SEQUENCE [LARGE SCALE GENOMIC DNA]</scope>
    <source>
        <strain evidence="2 3">HHB14362 ss-1</strain>
    </source>
</reference>
<feature type="region of interest" description="Disordered" evidence="1">
    <location>
        <begin position="104"/>
        <end position="151"/>
    </location>
</feature>
<organism evidence="2 3">
    <name type="scientific">Neolentinus lepideus HHB14362 ss-1</name>
    <dbReference type="NCBI Taxonomy" id="1314782"/>
    <lineage>
        <taxon>Eukaryota</taxon>
        <taxon>Fungi</taxon>
        <taxon>Dikarya</taxon>
        <taxon>Basidiomycota</taxon>
        <taxon>Agaricomycotina</taxon>
        <taxon>Agaricomycetes</taxon>
        <taxon>Gloeophyllales</taxon>
        <taxon>Gloeophyllaceae</taxon>
        <taxon>Neolentinus</taxon>
    </lineage>
</organism>
<evidence type="ECO:0000313" key="2">
    <source>
        <dbReference type="EMBL" id="KZT29358.1"/>
    </source>
</evidence>
<keyword evidence="3" id="KW-1185">Reference proteome</keyword>
<protein>
    <submittedName>
        <fullName evidence="2">Uncharacterized protein</fullName>
    </submittedName>
</protein>
<dbReference type="InParanoid" id="A0A165V994"/>
<dbReference type="EMBL" id="KV425554">
    <property type="protein sequence ID" value="KZT29358.1"/>
    <property type="molecule type" value="Genomic_DNA"/>
</dbReference>
<evidence type="ECO:0000256" key="1">
    <source>
        <dbReference type="SAM" id="MobiDB-lite"/>
    </source>
</evidence>
<sequence>MPKPQPKNLIFPVKTHSLTIFISGNQTSTVADLKEEVLSAFQSNVRSQVDDLPEVTSHQDFELCKALKDKGRLTGKYEPLHEGAGIKGLLMNWDTLAVQYRDPETGNLQPIELRVPSQYDEDDEPASRGPPPEARSPLASVQKGKRKAPPQ</sequence>
<dbReference type="STRING" id="1314782.A0A165V994"/>
<gene>
    <name evidence="2" type="ORF">NEOLEDRAFT_1085219</name>
</gene>
<dbReference type="Proteomes" id="UP000076761">
    <property type="component" value="Unassembled WGS sequence"/>
</dbReference>